<reference evidence="1" key="1">
    <citation type="submission" date="2022-05" db="EMBL/GenBank/DDBJ databases">
        <title>The Musa troglodytarum L. genome provides insights into the mechanism of non-climacteric behaviour and enrichment of carotenoids.</title>
        <authorList>
            <person name="Wang J."/>
        </authorList>
    </citation>
    <scope>NUCLEOTIDE SEQUENCE</scope>
    <source>
        <tissue evidence="1">Leaf</tissue>
    </source>
</reference>
<evidence type="ECO:0000313" key="2">
    <source>
        <dbReference type="Proteomes" id="UP001055439"/>
    </source>
</evidence>
<dbReference type="EMBL" id="CP097509">
    <property type="protein sequence ID" value="URE16096.1"/>
    <property type="molecule type" value="Genomic_DNA"/>
</dbReference>
<dbReference type="OrthoDB" id="2020539at2759"/>
<name>A0A9E7GII2_9LILI</name>
<proteinExistence type="predicted"/>
<evidence type="ECO:0000313" key="1">
    <source>
        <dbReference type="EMBL" id="URE16096.1"/>
    </source>
</evidence>
<accession>A0A9E7GII2</accession>
<protein>
    <submittedName>
        <fullName evidence="1">Zinc knuckle family protein</fullName>
    </submittedName>
</protein>
<organism evidence="1 2">
    <name type="scientific">Musa troglodytarum</name>
    <name type="common">fe'i banana</name>
    <dbReference type="NCBI Taxonomy" id="320322"/>
    <lineage>
        <taxon>Eukaryota</taxon>
        <taxon>Viridiplantae</taxon>
        <taxon>Streptophyta</taxon>
        <taxon>Embryophyta</taxon>
        <taxon>Tracheophyta</taxon>
        <taxon>Spermatophyta</taxon>
        <taxon>Magnoliopsida</taxon>
        <taxon>Liliopsida</taxon>
        <taxon>Zingiberales</taxon>
        <taxon>Musaceae</taxon>
        <taxon>Musa</taxon>
    </lineage>
</organism>
<keyword evidence="2" id="KW-1185">Reference proteome</keyword>
<sequence>MLLTSKDFFGCSACKGIQVQKDYWFHGNHPISFVVEVLGSIVQESDCICNTWLHTFQIPKEIHLLWIGRIISLAYELEMFLAGRLVFVDALLDIQSRIPTGTTKIPN</sequence>
<dbReference type="Proteomes" id="UP001055439">
    <property type="component" value="Chromosome 7"/>
</dbReference>
<gene>
    <name evidence="1" type="ORF">MUK42_12056</name>
</gene>
<dbReference type="AlphaFoldDB" id="A0A9E7GII2"/>